<gene>
    <name evidence="5" type="ORF">WMY93_023490</name>
</gene>
<feature type="region of interest" description="Disordered" evidence="3">
    <location>
        <begin position="314"/>
        <end position="337"/>
    </location>
</feature>
<protein>
    <recommendedName>
        <fullName evidence="4">SH2 domain-containing protein</fullName>
    </recommendedName>
</protein>
<dbReference type="PANTHER" id="PTHR14388:SF6">
    <property type="entry name" value="SH2 DOMAIN-CONTAINING PROTEIN 7"/>
    <property type="match status" value="1"/>
</dbReference>
<evidence type="ECO:0000256" key="1">
    <source>
        <dbReference type="ARBA" id="ARBA00022999"/>
    </source>
</evidence>
<evidence type="ECO:0000259" key="4">
    <source>
        <dbReference type="PROSITE" id="PS50001"/>
    </source>
</evidence>
<comment type="caution">
    <text evidence="5">The sequence shown here is derived from an EMBL/GenBank/DDBJ whole genome shotgun (WGS) entry which is preliminary data.</text>
</comment>
<keyword evidence="6" id="KW-1185">Reference proteome</keyword>
<dbReference type="Proteomes" id="UP001460270">
    <property type="component" value="Unassembled WGS sequence"/>
</dbReference>
<dbReference type="EMBL" id="JBBPFD010000017">
    <property type="protein sequence ID" value="KAK7891527.1"/>
    <property type="molecule type" value="Genomic_DNA"/>
</dbReference>
<dbReference type="SMART" id="SM00252">
    <property type="entry name" value="SH2"/>
    <property type="match status" value="1"/>
</dbReference>
<evidence type="ECO:0000256" key="3">
    <source>
        <dbReference type="SAM" id="MobiDB-lite"/>
    </source>
</evidence>
<dbReference type="InterPro" id="IPR036860">
    <property type="entry name" value="SH2_dom_sf"/>
</dbReference>
<evidence type="ECO:0000313" key="6">
    <source>
        <dbReference type="Proteomes" id="UP001460270"/>
    </source>
</evidence>
<accession>A0AAW0NGK7</accession>
<dbReference type="GO" id="GO:0005737">
    <property type="term" value="C:cytoplasm"/>
    <property type="evidence" value="ECO:0007669"/>
    <property type="project" value="TreeGrafter"/>
</dbReference>
<evidence type="ECO:0000313" key="5">
    <source>
        <dbReference type="EMBL" id="KAK7891527.1"/>
    </source>
</evidence>
<name>A0AAW0NGK7_9GOBI</name>
<reference evidence="6" key="1">
    <citation type="submission" date="2024-04" db="EMBL/GenBank/DDBJ databases">
        <title>Salinicola lusitanus LLJ914,a marine bacterium isolated from the Okinawa Trough.</title>
        <authorList>
            <person name="Li J."/>
        </authorList>
    </citation>
    <scope>NUCLEOTIDE SEQUENCE [LARGE SCALE GENOMIC DNA]</scope>
</reference>
<dbReference type="SUPFAM" id="SSF55550">
    <property type="entry name" value="SH2 domain"/>
    <property type="match status" value="1"/>
</dbReference>
<keyword evidence="1 2" id="KW-0727">SH2 domain</keyword>
<dbReference type="InterPro" id="IPR000980">
    <property type="entry name" value="SH2"/>
</dbReference>
<dbReference type="Pfam" id="PF00017">
    <property type="entry name" value="SH2"/>
    <property type="match status" value="1"/>
</dbReference>
<dbReference type="AlphaFoldDB" id="A0AAW0NGK7"/>
<proteinExistence type="predicted"/>
<dbReference type="PANTHER" id="PTHR14388">
    <property type="entry name" value="T CELL-SPECIFIC ADAPTER PROTEIN TSAD"/>
    <property type="match status" value="1"/>
</dbReference>
<dbReference type="PROSITE" id="PS50001">
    <property type="entry name" value="SH2"/>
    <property type="match status" value="1"/>
</dbReference>
<sequence length="391" mass="44934">MTQEPSQFSSSPDIERKHGRLYKQQVAKEKHHNSCCFNCLRFCLKKRRDMEQRGQTEPPQIDLTAGGASEGGLRELITAWFLQSQASLISHNGLFPNWFLGFTSRKDAEDILMTKDVGCFLVRLSDKALGYILSYRQVPSFCDKPSDSGQFVVFGHNVQHTTISELIQYFKEKPIEPFGEYLTTSCFGSQKEPLYDTIQVSPKGRTVATVHAQKVKKHLSNQGPERLLTQSRAKNINRTSEEIPPLPRRSRHLENGITIENQDSVCYAQVRRKKAKDRELKGDLRPQSLYSELDLLDSRCRSLPLLLNSSEEQNYRLSVTPPRPGRDTPSPSPTDRTCTDWQAHRLVLSLEPEQRTQGCTLRSLQHTAPKWTNGRHNDKWKRLFPEVKRKW</sequence>
<evidence type="ECO:0000256" key="2">
    <source>
        <dbReference type="PROSITE-ProRule" id="PRU00191"/>
    </source>
</evidence>
<feature type="domain" description="SH2" evidence="4">
    <location>
        <begin position="98"/>
        <end position="178"/>
    </location>
</feature>
<organism evidence="5 6">
    <name type="scientific">Mugilogobius chulae</name>
    <name type="common">yellowstripe goby</name>
    <dbReference type="NCBI Taxonomy" id="88201"/>
    <lineage>
        <taxon>Eukaryota</taxon>
        <taxon>Metazoa</taxon>
        <taxon>Chordata</taxon>
        <taxon>Craniata</taxon>
        <taxon>Vertebrata</taxon>
        <taxon>Euteleostomi</taxon>
        <taxon>Actinopterygii</taxon>
        <taxon>Neopterygii</taxon>
        <taxon>Teleostei</taxon>
        <taxon>Neoteleostei</taxon>
        <taxon>Acanthomorphata</taxon>
        <taxon>Gobiaria</taxon>
        <taxon>Gobiiformes</taxon>
        <taxon>Gobioidei</taxon>
        <taxon>Gobiidae</taxon>
        <taxon>Gobionellinae</taxon>
        <taxon>Mugilogobius</taxon>
    </lineage>
</organism>
<dbReference type="Gene3D" id="3.30.505.10">
    <property type="entry name" value="SH2 domain"/>
    <property type="match status" value="1"/>
</dbReference>